<sequence length="59" mass="6690">MQIGDNATIIYMAADGSLSKRRIKVLAQTETHIRALCYARQQQRTFKKESILGSQKSYA</sequence>
<reference evidence="1 2" key="1">
    <citation type="submission" date="2019-03" db="EMBL/GenBank/DDBJ databases">
        <title>Genomic Encyclopedia of Type Strains, Phase IV (KMG-IV): sequencing the most valuable type-strain genomes for metagenomic binning, comparative biology and taxonomic classification.</title>
        <authorList>
            <person name="Goeker M."/>
        </authorList>
    </citation>
    <scope>NUCLEOTIDE SEQUENCE [LARGE SCALE GENOMIC DNA]</scope>
    <source>
        <strain evidence="1 2">DSM 28697</strain>
    </source>
</reference>
<keyword evidence="2" id="KW-1185">Reference proteome</keyword>
<evidence type="ECO:0000313" key="1">
    <source>
        <dbReference type="EMBL" id="TDQ35306.1"/>
    </source>
</evidence>
<proteinExistence type="predicted"/>
<name>A0A4R6TVL7_9BACI</name>
<organism evidence="1 2">
    <name type="scientific">Aureibacillus halotolerans</name>
    <dbReference type="NCBI Taxonomy" id="1508390"/>
    <lineage>
        <taxon>Bacteria</taxon>
        <taxon>Bacillati</taxon>
        <taxon>Bacillota</taxon>
        <taxon>Bacilli</taxon>
        <taxon>Bacillales</taxon>
        <taxon>Bacillaceae</taxon>
        <taxon>Aureibacillus</taxon>
    </lineage>
</organism>
<protein>
    <submittedName>
        <fullName evidence="1">Uncharacterized protein</fullName>
    </submittedName>
</protein>
<evidence type="ECO:0000313" key="2">
    <source>
        <dbReference type="Proteomes" id="UP000295632"/>
    </source>
</evidence>
<dbReference type="EMBL" id="SNYJ01000022">
    <property type="protein sequence ID" value="TDQ35306.1"/>
    <property type="molecule type" value="Genomic_DNA"/>
</dbReference>
<dbReference type="Proteomes" id="UP000295632">
    <property type="component" value="Unassembled WGS sequence"/>
</dbReference>
<gene>
    <name evidence="1" type="ORF">EV213_12293</name>
</gene>
<accession>A0A4R6TVL7</accession>
<comment type="caution">
    <text evidence="1">The sequence shown here is derived from an EMBL/GenBank/DDBJ whole genome shotgun (WGS) entry which is preliminary data.</text>
</comment>
<dbReference type="OrthoDB" id="2112405at2"/>
<dbReference type="AlphaFoldDB" id="A0A4R6TVL7"/>